<comment type="caution">
    <text evidence="19">Lacks conserved residue(s) required for the propagation of feature annotation.</text>
</comment>
<keyword evidence="11 19" id="KW-0460">Magnesium</keyword>
<comment type="subcellular location">
    <subcellularLocation>
        <location evidence="2 19">Cell membrane</location>
        <topology evidence="2 19">Multi-pass membrane protein</topology>
    </subcellularLocation>
</comment>
<evidence type="ECO:0000256" key="13">
    <source>
        <dbReference type="ARBA" id="ARBA00023136"/>
    </source>
</evidence>
<comment type="function">
    <text evidence="14 19">Joins adenosylcobinamide-GDP and alpha-ribazole to generate adenosylcobalamin (Ado-cobalamin). Also synthesizes adenosylcobalamin 5'-phosphate from adenosylcobinamide-GDP and alpha-ribazole 5'-phosphate.</text>
</comment>
<dbReference type="NCBIfam" id="NF001277">
    <property type="entry name" value="PRK00235.1-3"/>
    <property type="match status" value="1"/>
</dbReference>
<evidence type="ECO:0000256" key="7">
    <source>
        <dbReference type="ARBA" id="ARBA00022475"/>
    </source>
</evidence>
<comment type="similarity">
    <text evidence="4 19">Belongs to the CobS family.</text>
</comment>
<gene>
    <name evidence="19" type="primary">cobS</name>
    <name evidence="20" type="ORF">EG849_08065</name>
</gene>
<dbReference type="Pfam" id="PF02654">
    <property type="entry name" value="CobS"/>
    <property type="match status" value="1"/>
</dbReference>
<comment type="caution">
    <text evidence="20">The sequence shown here is derived from an EMBL/GenBank/DDBJ whole genome shotgun (WGS) entry which is preliminary data.</text>
</comment>
<keyword evidence="9 19" id="KW-0808">Transferase</keyword>
<evidence type="ECO:0000313" key="21">
    <source>
        <dbReference type="Proteomes" id="UP000271937"/>
    </source>
</evidence>
<proteinExistence type="inferred from homology"/>
<feature type="transmembrane region" description="Helical" evidence="19">
    <location>
        <begin position="40"/>
        <end position="72"/>
    </location>
</feature>
<dbReference type="AlphaFoldDB" id="A0A3P3W8M6"/>
<comment type="catalytic activity">
    <reaction evidence="17 19">
        <text>alpha-ribazole + adenosylcob(III)inamide-GDP = adenosylcob(III)alamin + GMP + H(+)</text>
        <dbReference type="Rhea" id="RHEA:16049"/>
        <dbReference type="ChEBI" id="CHEBI:10329"/>
        <dbReference type="ChEBI" id="CHEBI:15378"/>
        <dbReference type="ChEBI" id="CHEBI:18408"/>
        <dbReference type="ChEBI" id="CHEBI:58115"/>
        <dbReference type="ChEBI" id="CHEBI:60487"/>
        <dbReference type="EC" id="2.7.8.26"/>
    </reaction>
</comment>
<feature type="transmembrane region" description="Helical" evidence="19">
    <location>
        <begin position="110"/>
        <end position="128"/>
    </location>
</feature>
<dbReference type="NCBIfam" id="TIGR00317">
    <property type="entry name" value="cobS"/>
    <property type="match status" value="1"/>
</dbReference>
<accession>A0A3P3W8M6</accession>
<keyword evidence="7 19" id="KW-1003">Cell membrane</keyword>
<keyword evidence="8 19" id="KW-0169">Cobalamin biosynthesis</keyword>
<dbReference type="InterPro" id="IPR003805">
    <property type="entry name" value="CobS"/>
</dbReference>
<dbReference type="GO" id="GO:0008818">
    <property type="term" value="F:cobalamin 5'-phosphate synthase activity"/>
    <property type="evidence" value="ECO:0007669"/>
    <property type="project" value="UniProtKB-UniRule"/>
</dbReference>
<dbReference type="Proteomes" id="UP000271937">
    <property type="component" value="Unassembled WGS sequence"/>
</dbReference>
<evidence type="ECO:0000313" key="20">
    <source>
        <dbReference type="EMBL" id="RRJ91340.1"/>
    </source>
</evidence>
<evidence type="ECO:0000256" key="6">
    <source>
        <dbReference type="ARBA" id="ARBA00015850"/>
    </source>
</evidence>
<evidence type="ECO:0000256" key="8">
    <source>
        <dbReference type="ARBA" id="ARBA00022573"/>
    </source>
</evidence>
<dbReference type="EMBL" id="RQVR01000008">
    <property type="protein sequence ID" value="RRJ91340.1"/>
    <property type="molecule type" value="Genomic_DNA"/>
</dbReference>
<evidence type="ECO:0000256" key="10">
    <source>
        <dbReference type="ARBA" id="ARBA00022692"/>
    </source>
</evidence>
<evidence type="ECO:0000256" key="18">
    <source>
        <dbReference type="ARBA" id="ARBA00049504"/>
    </source>
</evidence>
<dbReference type="PANTHER" id="PTHR34148">
    <property type="entry name" value="ADENOSYLCOBINAMIDE-GDP RIBAZOLETRANSFERASE"/>
    <property type="match status" value="1"/>
</dbReference>
<dbReference type="PANTHER" id="PTHR34148:SF1">
    <property type="entry name" value="ADENOSYLCOBINAMIDE-GDP RIBAZOLETRANSFERASE"/>
    <property type="match status" value="1"/>
</dbReference>
<protein>
    <recommendedName>
        <fullName evidence="6 19">Adenosylcobinamide-GDP ribazoletransferase</fullName>
        <ecNumber evidence="5 19">2.7.8.26</ecNumber>
    </recommendedName>
    <alternativeName>
        <fullName evidence="16 19">Cobalamin synthase</fullName>
    </alternativeName>
    <alternativeName>
        <fullName evidence="15 19">Cobalamin-5'-phosphate synthase</fullName>
    </alternativeName>
</protein>
<dbReference type="OrthoDB" id="9794626at2"/>
<keyword evidence="12 19" id="KW-1133">Transmembrane helix</keyword>
<evidence type="ECO:0000256" key="4">
    <source>
        <dbReference type="ARBA" id="ARBA00010561"/>
    </source>
</evidence>
<comment type="catalytic activity">
    <reaction evidence="18 19">
        <text>alpha-ribazole 5'-phosphate + adenosylcob(III)inamide-GDP = adenosylcob(III)alamin 5'-phosphate + GMP + H(+)</text>
        <dbReference type="Rhea" id="RHEA:23560"/>
        <dbReference type="ChEBI" id="CHEBI:15378"/>
        <dbReference type="ChEBI" id="CHEBI:57918"/>
        <dbReference type="ChEBI" id="CHEBI:58115"/>
        <dbReference type="ChEBI" id="CHEBI:60487"/>
        <dbReference type="ChEBI" id="CHEBI:60493"/>
        <dbReference type="EC" id="2.7.8.26"/>
    </reaction>
</comment>
<dbReference type="EC" id="2.7.8.26" evidence="5 19"/>
<keyword evidence="21" id="KW-1185">Reference proteome</keyword>
<dbReference type="HAMAP" id="MF_00719">
    <property type="entry name" value="CobS"/>
    <property type="match status" value="1"/>
</dbReference>
<dbReference type="GO" id="GO:0051073">
    <property type="term" value="F:adenosylcobinamide-GDP ribazoletransferase activity"/>
    <property type="evidence" value="ECO:0007669"/>
    <property type="project" value="UniProtKB-UniRule"/>
</dbReference>
<comment type="pathway">
    <text evidence="3 19">Cofactor biosynthesis; adenosylcobalamin biosynthesis; adenosylcobalamin from cob(II)yrinate a,c-diamide: step 7/7.</text>
</comment>
<organism evidence="20 21">
    <name type="scientific">Flavobacterium macacae</name>
    <dbReference type="NCBI Taxonomy" id="2488993"/>
    <lineage>
        <taxon>Bacteria</taxon>
        <taxon>Pseudomonadati</taxon>
        <taxon>Bacteroidota</taxon>
        <taxon>Flavobacteriia</taxon>
        <taxon>Flavobacteriales</taxon>
        <taxon>Flavobacteriaceae</taxon>
        <taxon>Flavobacterium</taxon>
    </lineage>
</organism>
<evidence type="ECO:0000256" key="17">
    <source>
        <dbReference type="ARBA" id="ARBA00048623"/>
    </source>
</evidence>
<evidence type="ECO:0000256" key="19">
    <source>
        <dbReference type="HAMAP-Rule" id="MF_00719"/>
    </source>
</evidence>
<comment type="cofactor">
    <cofactor evidence="1 19">
        <name>Mg(2+)</name>
        <dbReference type="ChEBI" id="CHEBI:18420"/>
    </cofactor>
</comment>
<evidence type="ECO:0000256" key="15">
    <source>
        <dbReference type="ARBA" id="ARBA00032605"/>
    </source>
</evidence>
<evidence type="ECO:0000256" key="1">
    <source>
        <dbReference type="ARBA" id="ARBA00001946"/>
    </source>
</evidence>
<evidence type="ECO:0000256" key="12">
    <source>
        <dbReference type="ARBA" id="ARBA00022989"/>
    </source>
</evidence>
<dbReference type="GO" id="GO:0005886">
    <property type="term" value="C:plasma membrane"/>
    <property type="evidence" value="ECO:0007669"/>
    <property type="project" value="UniProtKB-SubCell"/>
</dbReference>
<keyword evidence="10 19" id="KW-0812">Transmembrane</keyword>
<dbReference type="UniPathway" id="UPA00148">
    <property type="reaction ID" value="UER00238"/>
</dbReference>
<evidence type="ECO:0000256" key="16">
    <source>
        <dbReference type="ARBA" id="ARBA00032853"/>
    </source>
</evidence>
<sequence length="256" mass="29285">MKQEIKIFFTALMFYTRIPCPKFDDFDEELLNKATRYFPLIGWIVASGAVLTVYLLHFILPLSVCVILSLAVSVLMTGSFHEDGFADSCDGFGGGWTKTRILDIMKDSRVGTYAVVGLILLFLLKISATVELLQHDFIFGLKTIFLAHVLSRFTTETLIFTHEYSREDATSKVKPLAKKLSVKNLFISLLFTLPAFLLFQNVWIFVVFIPVYLMKMYLARYFTKWIDGYTGDCLGATQQITEVIIYLAMLILWKFI</sequence>
<evidence type="ECO:0000256" key="11">
    <source>
        <dbReference type="ARBA" id="ARBA00022842"/>
    </source>
</evidence>
<dbReference type="RefSeq" id="WP_125012574.1">
    <property type="nucleotide sequence ID" value="NZ_RQVR01000008.1"/>
</dbReference>
<evidence type="ECO:0000256" key="5">
    <source>
        <dbReference type="ARBA" id="ARBA00013200"/>
    </source>
</evidence>
<name>A0A3P3W8M6_9FLAO</name>
<feature type="transmembrane region" description="Helical" evidence="19">
    <location>
        <begin position="185"/>
        <end position="214"/>
    </location>
</feature>
<evidence type="ECO:0000256" key="14">
    <source>
        <dbReference type="ARBA" id="ARBA00025228"/>
    </source>
</evidence>
<keyword evidence="13 19" id="KW-0472">Membrane</keyword>
<evidence type="ECO:0000256" key="9">
    <source>
        <dbReference type="ARBA" id="ARBA00022679"/>
    </source>
</evidence>
<evidence type="ECO:0000256" key="3">
    <source>
        <dbReference type="ARBA" id="ARBA00004663"/>
    </source>
</evidence>
<evidence type="ECO:0000256" key="2">
    <source>
        <dbReference type="ARBA" id="ARBA00004651"/>
    </source>
</evidence>
<dbReference type="GO" id="GO:0009236">
    <property type="term" value="P:cobalamin biosynthetic process"/>
    <property type="evidence" value="ECO:0007669"/>
    <property type="project" value="UniProtKB-UniRule"/>
</dbReference>
<reference evidence="20 21" key="1">
    <citation type="submission" date="2018-11" db="EMBL/GenBank/DDBJ databases">
        <title>Flavobacterium sp. nov., YIM 102600 draft genome.</title>
        <authorList>
            <person name="Li G."/>
            <person name="Jiang Y."/>
        </authorList>
    </citation>
    <scope>NUCLEOTIDE SEQUENCE [LARGE SCALE GENOMIC DNA]</scope>
    <source>
        <strain evidence="20 21">YIM 102600</strain>
    </source>
</reference>